<evidence type="ECO:0000256" key="2">
    <source>
        <dbReference type="SAM" id="Phobius"/>
    </source>
</evidence>
<keyword evidence="2" id="KW-1133">Transmembrane helix</keyword>
<dbReference type="Proteomes" id="UP000231152">
    <property type="component" value="Unassembled WGS sequence"/>
</dbReference>
<reference evidence="3 4" key="1">
    <citation type="submission" date="2017-09" db="EMBL/GenBank/DDBJ databases">
        <title>Depth-based differentiation of microbial function through sediment-hosted aquifers and enrichment of novel symbionts in the deep terrestrial subsurface.</title>
        <authorList>
            <person name="Probst A.J."/>
            <person name="Ladd B."/>
            <person name="Jarett J.K."/>
            <person name="Geller-Mcgrath D.E."/>
            <person name="Sieber C.M."/>
            <person name="Emerson J.B."/>
            <person name="Anantharaman K."/>
            <person name="Thomas B.C."/>
            <person name="Malmstrom R."/>
            <person name="Stieglmeier M."/>
            <person name="Klingl A."/>
            <person name="Woyke T."/>
            <person name="Ryan C.M."/>
            <person name="Banfield J.F."/>
        </authorList>
    </citation>
    <scope>NUCLEOTIDE SEQUENCE [LARGE SCALE GENOMIC DNA]</scope>
    <source>
        <strain evidence="3">CG10_big_fil_rev_8_21_14_0_10_48_11</strain>
    </source>
</reference>
<feature type="region of interest" description="Disordered" evidence="1">
    <location>
        <begin position="1"/>
        <end position="41"/>
    </location>
</feature>
<evidence type="ECO:0000313" key="3">
    <source>
        <dbReference type="EMBL" id="PJE75940.1"/>
    </source>
</evidence>
<feature type="compositionally biased region" description="Polar residues" evidence="1">
    <location>
        <begin position="1"/>
        <end position="12"/>
    </location>
</feature>
<dbReference type="EMBL" id="PFET01000008">
    <property type="protein sequence ID" value="PJE75940.1"/>
    <property type="molecule type" value="Genomic_DNA"/>
</dbReference>
<comment type="caution">
    <text evidence="3">The sequence shown here is derived from an EMBL/GenBank/DDBJ whole genome shotgun (WGS) entry which is preliminary data.</text>
</comment>
<sequence length="168" mass="18457">MTKPNSSSSTLKKPSRKTDSSRRRPATTEKRVKKLSEKAPEVVVSPMSETFPHPSVSTNNETKKMALYTAVSVFMFLVVLGWGWSLRFSLEVPPSSDPAAQELQKTVGEFSTLFQQTVDDAKKLSVPTPTDVSPVANSTAPTLTPQEIESLKQKVLENTTTQHLPSQP</sequence>
<dbReference type="AlphaFoldDB" id="A0A2M8LES4"/>
<protein>
    <submittedName>
        <fullName evidence="3">Uncharacterized protein</fullName>
    </submittedName>
</protein>
<keyword evidence="2" id="KW-0812">Transmembrane</keyword>
<feature type="compositionally biased region" description="Basic and acidic residues" evidence="1">
    <location>
        <begin position="16"/>
        <end position="40"/>
    </location>
</feature>
<feature type="compositionally biased region" description="Polar residues" evidence="1">
    <location>
        <begin position="127"/>
        <end position="146"/>
    </location>
</feature>
<feature type="region of interest" description="Disordered" evidence="1">
    <location>
        <begin position="122"/>
        <end position="146"/>
    </location>
</feature>
<proteinExistence type="predicted"/>
<feature type="transmembrane region" description="Helical" evidence="2">
    <location>
        <begin position="65"/>
        <end position="84"/>
    </location>
</feature>
<keyword evidence="2" id="KW-0472">Membrane</keyword>
<gene>
    <name evidence="3" type="ORF">COV04_02175</name>
</gene>
<accession>A0A2M8LES4</accession>
<evidence type="ECO:0000313" key="4">
    <source>
        <dbReference type="Proteomes" id="UP000231152"/>
    </source>
</evidence>
<evidence type="ECO:0000256" key="1">
    <source>
        <dbReference type="SAM" id="MobiDB-lite"/>
    </source>
</evidence>
<name>A0A2M8LES4_9BACT</name>
<organism evidence="3 4">
    <name type="scientific">Candidatus Uhrbacteria bacterium CG10_big_fil_rev_8_21_14_0_10_48_11</name>
    <dbReference type="NCBI Taxonomy" id="1975037"/>
    <lineage>
        <taxon>Bacteria</taxon>
        <taxon>Candidatus Uhriibacteriota</taxon>
    </lineage>
</organism>